<evidence type="ECO:0000313" key="4">
    <source>
        <dbReference type="EMBL" id="MDS0261428.1"/>
    </source>
</evidence>
<organism evidence="4 5">
    <name type="scientific">Haloarcula saliterrae</name>
    <dbReference type="NCBI Taxonomy" id="2950534"/>
    <lineage>
        <taxon>Archaea</taxon>
        <taxon>Methanobacteriati</taxon>
        <taxon>Methanobacteriota</taxon>
        <taxon>Stenosarchaea group</taxon>
        <taxon>Halobacteria</taxon>
        <taxon>Halobacteriales</taxon>
        <taxon>Haloarculaceae</taxon>
        <taxon>Haloarcula</taxon>
    </lineage>
</organism>
<keyword evidence="5" id="KW-1185">Reference proteome</keyword>
<dbReference type="PANTHER" id="PTHR43048:SF3">
    <property type="entry name" value="METHYLMALONYL-COA EPIMERASE, MITOCHONDRIAL"/>
    <property type="match status" value="1"/>
</dbReference>
<sequence length="127" mass="14111">MQFDHAGLATDDVAELSQQFAALFEVDIVHEETFDGMKIAFLDFGNGYFELLEPMDSGPISRHLERNGPGIHHLAVETEDLESALARARDAGVELIDERPREGAWGHSVAFLHPRDTGGILLEFVEH</sequence>
<dbReference type="EMBL" id="JAMQON010000006">
    <property type="protein sequence ID" value="MDS0261428.1"/>
    <property type="molecule type" value="Genomic_DNA"/>
</dbReference>
<proteinExistence type="inferred from homology"/>
<comment type="caution">
    <text evidence="4">The sequence shown here is derived from an EMBL/GenBank/DDBJ whole genome shotgun (WGS) entry which is preliminary data.</text>
</comment>
<dbReference type="Pfam" id="PF13669">
    <property type="entry name" value="Glyoxalase_4"/>
    <property type="match status" value="1"/>
</dbReference>
<dbReference type="InterPro" id="IPR037523">
    <property type="entry name" value="VOC_core"/>
</dbReference>
<dbReference type="NCBIfam" id="TIGR03081">
    <property type="entry name" value="metmalonyl_epim"/>
    <property type="match status" value="1"/>
</dbReference>
<dbReference type="Proteomes" id="UP001259659">
    <property type="component" value="Unassembled WGS sequence"/>
</dbReference>
<reference evidence="4 5" key="1">
    <citation type="submission" date="2022-06" db="EMBL/GenBank/DDBJ databases">
        <title>Haloarcula sp. a new haloarchaeum isolate from saline soil.</title>
        <authorList>
            <person name="Strakova D."/>
            <person name="Galisteo C."/>
            <person name="Sanchez-Porro C."/>
            <person name="Ventosa A."/>
        </authorList>
    </citation>
    <scope>NUCLEOTIDE SEQUENCE [LARGE SCALE GENOMIC DNA]</scope>
    <source>
        <strain evidence="4 5">S1CR25-12</strain>
    </source>
</reference>
<dbReference type="InterPro" id="IPR029068">
    <property type="entry name" value="Glyas_Bleomycin-R_OHBP_Dase"/>
</dbReference>
<evidence type="ECO:0000256" key="2">
    <source>
        <dbReference type="ARBA" id="ARBA00022723"/>
    </source>
</evidence>
<keyword evidence="4" id="KW-0413">Isomerase</keyword>
<dbReference type="EC" id="5.1.99.1" evidence="4"/>
<comment type="similarity">
    <text evidence="1">Belongs to the methylmalonyl-CoA epimerase family.</text>
</comment>
<dbReference type="PANTHER" id="PTHR43048">
    <property type="entry name" value="METHYLMALONYL-COA EPIMERASE"/>
    <property type="match status" value="1"/>
</dbReference>
<dbReference type="InterPro" id="IPR017515">
    <property type="entry name" value="MeMalonyl-CoA_epimerase"/>
</dbReference>
<feature type="domain" description="VOC" evidence="3">
    <location>
        <begin position="2"/>
        <end position="127"/>
    </location>
</feature>
<accession>A0ABU2FGP3</accession>
<dbReference type="CDD" id="cd07249">
    <property type="entry name" value="MMCE"/>
    <property type="match status" value="1"/>
</dbReference>
<keyword evidence="2" id="KW-0479">Metal-binding</keyword>
<evidence type="ECO:0000313" key="5">
    <source>
        <dbReference type="Proteomes" id="UP001259659"/>
    </source>
</evidence>
<gene>
    <name evidence="4" type="primary">mce</name>
    <name evidence="4" type="ORF">NDI56_18665</name>
</gene>
<evidence type="ECO:0000256" key="1">
    <source>
        <dbReference type="ARBA" id="ARBA00009308"/>
    </source>
</evidence>
<dbReference type="PROSITE" id="PS51819">
    <property type="entry name" value="VOC"/>
    <property type="match status" value="1"/>
</dbReference>
<dbReference type="SUPFAM" id="SSF54593">
    <property type="entry name" value="Glyoxalase/Bleomycin resistance protein/Dihydroxybiphenyl dioxygenase"/>
    <property type="match status" value="1"/>
</dbReference>
<dbReference type="GO" id="GO:0004493">
    <property type="term" value="F:methylmalonyl-CoA epimerase activity"/>
    <property type="evidence" value="ECO:0007669"/>
    <property type="project" value="UniProtKB-EC"/>
</dbReference>
<dbReference type="RefSeq" id="WP_310921271.1">
    <property type="nucleotide sequence ID" value="NZ_JAMQON010000006.1"/>
</dbReference>
<dbReference type="InterPro" id="IPR051785">
    <property type="entry name" value="MMCE/EMCE_epimerase"/>
</dbReference>
<protein>
    <submittedName>
        <fullName evidence="4">Methylmalonyl-CoA epimerase</fullName>
        <ecNumber evidence="4">5.1.99.1</ecNumber>
    </submittedName>
</protein>
<name>A0ABU2FGP3_9EURY</name>
<evidence type="ECO:0000259" key="3">
    <source>
        <dbReference type="PROSITE" id="PS51819"/>
    </source>
</evidence>
<dbReference type="Gene3D" id="3.10.180.10">
    <property type="entry name" value="2,3-Dihydroxybiphenyl 1,2-Dioxygenase, domain 1"/>
    <property type="match status" value="1"/>
</dbReference>